<dbReference type="RefSeq" id="WP_214185239.1">
    <property type="nucleotide sequence ID" value="NZ_JAHCZI010000002.1"/>
</dbReference>
<accession>A0A9W6G2E1</accession>
<dbReference type="SUPFAM" id="SSF48452">
    <property type="entry name" value="TPR-like"/>
    <property type="match status" value="1"/>
</dbReference>
<evidence type="ECO:0000256" key="1">
    <source>
        <dbReference type="SAM" id="SignalP"/>
    </source>
</evidence>
<dbReference type="EMBL" id="BSDS01000002">
    <property type="protein sequence ID" value="GLI39144.1"/>
    <property type="molecule type" value="Genomic_DNA"/>
</dbReference>
<dbReference type="InterPro" id="IPR019734">
    <property type="entry name" value="TPR_rpt"/>
</dbReference>
<reference evidence="2" key="1">
    <citation type="submission" date="2022-12" db="EMBL/GenBank/DDBJ databases">
        <title>Reference genome sequencing for broad-spectrum identification of bacterial and archaeal isolates by mass spectrometry.</title>
        <authorList>
            <person name="Sekiguchi Y."/>
            <person name="Tourlousse D.M."/>
        </authorList>
    </citation>
    <scope>NUCLEOTIDE SEQUENCE</scope>
    <source>
        <strain evidence="2">H2</strain>
    </source>
</reference>
<keyword evidence="3" id="KW-1185">Reference proteome</keyword>
<evidence type="ECO:0008006" key="4">
    <source>
        <dbReference type="Google" id="ProtNLM"/>
    </source>
</evidence>
<dbReference type="InterPro" id="IPR011990">
    <property type="entry name" value="TPR-like_helical_dom_sf"/>
</dbReference>
<protein>
    <recommendedName>
        <fullName evidence="4">Tetratricopeptide repeat protein</fullName>
    </recommendedName>
</protein>
<dbReference type="Pfam" id="PF13181">
    <property type="entry name" value="TPR_8"/>
    <property type="match status" value="1"/>
</dbReference>
<evidence type="ECO:0000313" key="2">
    <source>
        <dbReference type="EMBL" id="GLI39144.1"/>
    </source>
</evidence>
<feature type="signal peptide" evidence="1">
    <location>
        <begin position="1"/>
        <end position="22"/>
    </location>
</feature>
<organism evidence="2 3">
    <name type="scientific">Geobacter hydrogenophilus</name>
    <dbReference type="NCBI Taxonomy" id="40983"/>
    <lineage>
        <taxon>Bacteria</taxon>
        <taxon>Pseudomonadati</taxon>
        <taxon>Thermodesulfobacteriota</taxon>
        <taxon>Desulfuromonadia</taxon>
        <taxon>Geobacterales</taxon>
        <taxon>Geobacteraceae</taxon>
        <taxon>Geobacter</taxon>
    </lineage>
</organism>
<comment type="caution">
    <text evidence="2">The sequence shown here is derived from an EMBL/GenBank/DDBJ whole genome shotgun (WGS) entry which is preliminary data.</text>
</comment>
<dbReference type="Pfam" id="PF14559">
    <property type="entry name" value="TPR_19"/>
    <property type="match status" value="1"/>
</dbReference>
<dbReference type="Gene3D" id="1.25.40.10">
    <property type="entry name" value="Tetratricopeptide repeat domain"/>
    <property type="match status" value="1"/>
</dbReference>
<feature type="chain" id="PRO_5040999510" description="Tetratricopeptide repeat protein" evidence="1">
    <location>
        <begin position="23"/>
        <end position="262"/>
    </location>
</feature>
<keyword evidence="1" id="KW-0732">Signal</keyword>
<dbReference type="AlphaFoldDB" id="A0A9W6G2E1"/>
<evidence type="ECO:0000313" key="3">
    <source>
        <dbReference type="Proteomes" id="UP001144352"/>
    </source>
</evidence>
<proteinExistence type="predicted"/>
<gene>
    <name evidence="2" type="ORF">GHYDROH2_26450</name>
</gene>
<name>A0A9W6G2E1_9BACT</name>
<sequence>MRRLLLQFCIMIMAAIFTTGFAPIRQEHDDIDCKPGDVIIGKTTKRQIVELCGLAPSTRIVGNYEILEYHDMSAKVGKAIGLGALGALAGGIPLERLAGNYKKEAIVFVDITSGIVRDYYYHNYDDNKGHDLSETTLLQADDMIEDGNVDEAIALLKQAISQNKNNHRAINTLAWLLAEMNIDSKAALTYAQMAVEIFPDSPYNNGTLGIAYMRNNDRENAKKHLEKALNLFALYFPNAEKAIEHDKAWLKFASGEYTTSER</sequence>
<dbReference type="Proteomes" id="UP001144352">
    <property type="component" value="Unassembled WGS sequence"/>
</dbReference>